<reference evidence="2 3" key="1">
    <citation type="submission" date="2024-02" db="EMBL/GenBank/DDBJ databases">
        <title>Genome sequence of Aquincola sp. MAHUQ-54.</title>
        <authorList>
            <person name="Huq M.A."/>
        </authorList>
    </citation>
    <scope>NUCLEOTIDE SEQUENCE [LARGE SCALE GENOMIC DNA]</scope>
    <source>
        <strain evidence="2 3">MAHUQ-54</strain>
    </source>
</reference>
<dbReference type="GO" id="GO:0003677">
    <property type="term" value="F:DNA binding"/>
    <property type="evidence" value="ECO:0007669"/>
    <property type="project" value="InterPro"/>
</dbReference>
<keyword evidence="3" id="KW-1185">Reference proteome</keyword>
<dbReference type="SUPFAM" id="SSF47413">
    <property type="entry name" value="lambda repressor-like DNA-binding domains"/>
    <property type="match status" value="1"/>
</dbReference>
<dbReference type="Gene3D" id="3.30.450.180">
    <property type="match status" value="1"/>
</dbReference>
<comment type="caution">
    <text evidence="2">The sequence shown here is derived from an EMBL/GenBank/DDBJ whole genome shotgun (WGS) entry which is preliminary data.</text>
</comment>
<dbReference type="InterPro" id="IPR001387">
    <property type="entry name" value="Cro/C1-type_HTH"/>
</dbReference>
<evidence type="ECO:0000259" key="1">
    <source>
        <dbReference type="SMART" id="SM00530"/>
    </source>
</evidence>
<evidence type="ECO:0000313" key="3">
    <source>
        <dbReference type="Proteomes" id="UP001336250"/>
    </source>
</evidence>
<organism evidence="2 3">
    <name type="scientific">Aquincola agrisoli</name>
    <dbReference type="NCBI Taxonomy" id="3119538"/>
    <lineage>
        <taxon>Bacteria</taxon>
        <taxon>Pseudomonadati</taxon>
        <taxon>Pseudomonadota</taxon>
        <taxon>Betaproteobacteria</taxon>
        <taxon>Burkholderiales</taxon>
        <taxon>Sphaerotilaceae</taxon>
        <taxon>Aquincola</taxon>
    </lineage>
</organism>
<dbReference type="AlphaFoldDB" id="A0AAW9QA57"/>
<dbReference type="Pfam" id="PF13560">
    <property type="entry name" value="HTH_31"/>
    <property type="match status" value="1"/>
</dbReference>
<dbReference type="InterPro" id="IPR010982">
    <property type="entry name" value="Lambda_DNA-bd_dom_sf"/>
</dbReference>
<evidence type="ECO:0000313" key="2">
    <source>
        <dbReference type="EMBL" id="MEF7614316.1"/>
    </source>
</evidence>
<name>A0AAW9QA57_9BURK</name>
<dbReference type="Pfam" id="PF17765">
    <property type="entry name" value="MLTR_LBD"/>
    <property type="match status" value="1"/>
</dbReference>
<accession>A0AAW9QA57</accession>
<dbReference type="Gene3D" id="1.10.260.40">
    <property type="entry name" value="lambda repressor-like DNA-binding domains"/>
    <property type="match status" value="1"/>
</dbReference>
<protein>
    <submittedName>
        <fullName evidence="2">Helix-turn-helix domain-containing protein</fullName>
    </submittedName>
</protein>
<feature type="domain" description="HTH cro/C1-type" evidence="1">
    <location>
        <begin position="14"/>
        <end position="86"/>
    </location>
</feature>
<dbReference type="PANTHER" id="PTHR35010:SF2">
    <property type="entry name" value="BLL4672 PROTEIN"/>
    <property type="match status" value="1"/>
</dbReference>
<dbReference type="SMART" id="SM00530">
    <property type="entry name" value="HTH_XRE"/>
    <property type="match status" value="1"/>
</dbReference>
<dbReference type="InterPro" id="IPR041413">
    <property type="entry name" value="MLTR_LBD"/>
</dbReference>
<dbReference type="PANTHER" id="PTHR35010">
    <property type="entry name" value="BLL4672 PROTEIN-RELATED"/>
    <property type="match status" value="1"/>
</dbReference>
<dbReference type="EMBL" id="JAZIBG010000024">
    <property type="protein sequence ID" value="MEF7614316.1"/>
    <property type="molecule type" value="Genomic_DNA"/>
</dbReference>
<dbReference type="RefSeq" id="WP_332289287.1">
    <property type="nucleotide sequence ID" value="NZ_JAZIBG010000024.1"/>
</dbReference>
<gene>
    <name evidence="2" type="ORF">V4F39_10385</name>
</gene>
<sequence length="265" mass="28946">MKTPSEASLKLAAFLRAGRERLKPDEVGLPAGGRRRAAGLRREEVAQLAGISTTWYTWIEQGRTVAVSARALGALAGALKLSRAERAYLFELAALADPGRPAADGDGGALQQPALQPLVQAVRTPAYVLDRHWDALAWNRPAARLFGGWLGARPMTERNLLRYVFLAPQARTFIADWAERAQRLVAEYRADTAGERDDPAGRALVGGLCSESPAFDAAWRSQRVLAREGGARRFHHPRDGLLAYEQFTLRLAQHAALKLIVLVPA</sequence>
<dbReference type="Proteomes" id="UP001336250">
    <property type="component" value="Unassembled WGS sequence"/>
</dbReference>
<proteinExistence type="predicted"/>